<sequence>MPSPLVLASASPRRLDLLSRIGLVPAVVDPAEIDETPLKQEGPRPYALRLARAKAEAVAPRHHGAFVLAADTVVACGARILPKAEDADTARRCLSLLSGRRHRVYTGVCVVAPDGRLALRVVQTVVGFAVLSPDRVQQYIDSGEWDGKAGGYAIQGMAEVFVTGLHGSWSNVVGLPLRETDCLLGGLGFRRG</sequence>
<comment type="caution">
    <text evidence="4">Lacks conserved residue(s) required for the propagation of feature annotation.</text>
</comment>
<comment type="catalytic activity">
    <reaction evidence="4">
        <text>UTP + H2O = UMP + diphosphate + H(+)</text>
        <dbReference type="Rhea" id="RHEA:29395"/>
        <dbReference type="ChEBI" id="CHEBI:15377"/>
        <dbReference type="ChEBI" id="CHEBI:15378"/>
        <dbReference type="ChEBI" id="CHEBI:33019"/>
        <dbReference type="ChEBI" id="CHEBI:46398"/>
        <dbReference type="ChEBI" id="CHEBI:57865"/>
        <dbReference type="EC" id="3.6.1.9"/>
    </reaction>
</comment>
<comment type="cofactor">
    <cofactor evidence="1 4">
        <name>a divalent metal cation</name>
        <dbReference type="ChEBI" id="CHEBI:60240"/>
    </cofactor>
</comment>
<feature type="site" description="Important for substrate specificity" evidence="4">
    <location>
        <position position="13"/>
    </location>
</feature>
<protein>
    <recommendedName>
        <fullName evidence="4">dTTP/UTP pyrophosphatase</fullName>
        <shortName evidence="4">dTTPase/UTPase</shortName>
        <ecNumber evidence="4">3.6.1.9</ecNumber>
    </recommendedName>
    <alternativeName>
        <fullName evidence="4">Nucleoside triphosphate pyrophosphatase</fullName>
    </alternativeName>
    <alternativeName>
        <fullName evidence="4">Nucleotide pyrophosphatase</fullName>
        <shortName evidence="4">Nucleotide PPase</shortName>
    </alternativeName>
</protein>
<dbReference type="Proteomes" id="UP000076066">
    <property type="component" value="Chromosome"/>
</dbReference>
<keyword evidence="6" id="KW-1185">Reference proteome</keyword>
<dbReference type="STRING" id="1549855.AY555_06645"/>
<proteinExistence type="inferred from homology"/>
<reference evidence="5 6" key="1">
    <citation type="submission" date="2016-02" db="EMBL/GenBank/DDBJ databases">
        <title>Complete Genome of H5569, the type strain of the newly described species Haematospirillium jordaniae.</title>
        <authorList>
            <person name="Nicholson A.C."/>
            <person name="Humrighouse B.W."/>
            <person name="Loparov V."/>
            <person name="McQuiston J.R."/>
        </authorList>
    </citation>
    <scope>NUCLEOTIDE SEQUENCE [LARGE SCALE GENOMIC DNA]</scope>
    <source>
        <strain evidence="5 6">H5569</strain>
    </source>
</reference>
<dbReference type="GO" id="GO:0009117">
    <property type="term" value="P:nucleotide metabolic process"/>
    <property type="evidence" value="ECO:0007669"/>
    <property type="project" value="UniProtKB-KW"/>
</dbReference>
<evidence type="ECO:0000313" key="6">
    <source>
        <dbReference type="Proteomes" id="UP000076066"/>
    </source>
</evidence>
<dbReference type="PANTHER" id="PTHR43213">
    <property type="entry name" value="BIFUNCTIONAL DTTP/UTP PYROPHOSPHATASE/METHYLTRANSFERASE PROTEIN-RELATED"/>
    <property type="match status" value="1"/>
</dbReference>
<keyword evidence="2 4" id="KW-0378">Hydrolase</keyword>
<organism evidence="5 6">
    <name type="scientific">Haematospirillum jordaniae</name>
    <dbReference type="NCBI Taxonomy" id="1549855"/>
    <lineage>
        <taxon>Bacteria</taxon>
        <taxon>Pseudomonadati</taxon>
        <taxon>Pseudomonadota</taxon>
        <taxon>Alphaproteobacteria</taxon>
        <taxon>Rhodospirillales</taxon>
        <taxon>Novispirillaceae</taxon>
        <taxon>Haematospirillum</taxon>
    </lineage>
</organism>
<dbReference type="GeneID" id="53316832"/>
<dbReference type="PANTHER" id="PTHR43213:SF5">
    <property type="entry name" value="BIFUNCTIONAL DTTP_UTP PYROPHOSPHATASE_METHYLTRANSFERASE PROTEIN-RELATED"/>
    <property type="match status" value="1"/>
</dbReference>
<dbReference type="GO" id="GO:0005737">
    <property type="term" value="C:cytoplasm"/>
    <property type="evidence" value="ECO:0007669"/>
    <property type="project" value="UniProtKB-SubCell"/>
</dbReference>
<dbReference type="GO" id="GO:0036218">
    <property type="term" value="F:dTTP diphosphatase activity"/>
    <property type="evidence" value="ECO:0007669"/>
    <property type="project" value="RHEA"/>
</dbReference>
<dbReference type="InterPro" id="IPR029001">
    <property type="entry name" value="ITPase-like_fam"/>
</dbReference>
<evidence type="ECO:0000256" key="4">
    <source>
        <dbReference type="HAMAP-Rule" id="MF_00528"/>
    </source>
</evidence>
<dbReference type="NCBIfam" id="TIGR00172">
    <property type="entry name" value="maf"/>
    <property type="match status" value="1"/>
</dbReference>
<dbReference type="OrthoDB" id="9807767at2"/>
<gene>
    <name evidence="5" type="ORF">AY555_06645</name>
</gene>
<keyword evidence="3 4" id="KW-0546">Nucleotide metabolism</keyword>
<dbReference type="HAMAP" id="MF_00528">
    <property type="entry name" value="Maf"/>
    <property type="match status" value="1"/>
</dbReference>
<keyword evidence="4" id="KW-0963">Cytoplasm</keyword>
<evidence type="ECO:0000313" key="5">
    <source>
        <dbReference type="EMBL" id="AMW35601.1"/>
    </source>
</evidence>
<evidence type="ECO:0000256" key="1">
    <source>
        <dbReference type="ARBA" id="ARBA00001968"/>
    </source>
</evidence>
<dbReference type="CDD" id="cd00555">
    <property type="entry name" value="Maf"/>
    <property type="match status" value="1"/>
</dbReference>
<name>A0A143DFU3_9PROT</name>
<feature type="active site" description="Proton acceptor" evidence="4">
    <location>
        <position position="71"/>
    </location>
</feature>
<dbReference type="AlphaFoldDB" id="A0A143DFU3"/>
<comment type="function">
    <text evidence="4">Nucleoside triphosphate pyrophosphatase that hydrolyzes dTTP and UTP. May have a dual role in cell division arrest and in preventing the incorporation of modified nucleotides into cellular nucleic acids.</text>
</comment>
<dbReference type="EC" id="3.6.1.9" evidence="4"/>
<accession>A0A143DFU3</accession>
<dbReference type="GO" id="GO:0036221">
    <property type="term" value="F:UTP diphosphatase activity"/>
    <property type="evidence" value="ECO:0007669"/>
    <property type="project" value="RHEA"/>
</dbReference>
<dbReference type="KEGG" id="hjo:AY555_06645"/>
<dbReference type="InterPro" id="IPR003697">
    <property type="entry name" value="Maf-like"/>
</dbReference>
<dbReference type="PIRSF" id="PIRSF006305">
    <property type="entry name" value="Maf"/>
    <property type="match status" value="1"/>
</dbReference>
<evidence type="ECO:0000256" key="3">
    <source>
        <dbReference type="ARBA" id="ARBA00023080"/>
    </source>
</evidence>
<dbReference type="Gene3D" id="3.90.950.10">
    <property type="match status" value="1"/>
</dbReference>
<dbReference type="SUPFAM" id="SSF52972">
    <property type="entry name" value="ITPase-like"/>
    <property type="match status" value="1"/>
</dbReference>
<feature type="site" description="Important for substrate specificity" evidence="4">
    <location>
        <position position="155"/>
    </location>
</feature>
<comment type="similarity">
    <text evidence="4">Belongs to the Maf family. YhdE subfamily.</text>
</comment>
<dbReference type="RefSeq" id="WP_066136719.1">
    <property type="nucleotide sequence ID" value="NZ_CP014525.1"/>
</dbReference>
<comment type="catalytic activity">
    <reaction evidence="4">
        <text>dTTP + H2O = dTMP + diphosphate + H(+)</text>
        <dbReference type="Rhea" id="RHEA:28534"/>
        <dbReference type="ChEBI" id="CHEBI:15377"/>
        <dbReference type="ChEBI" id="CHEBI:15378"/>
        <dbReference type="ChEBI" id="CHEBI:33019"/>
        <dbReference type="ChEBI" id="CHEBI:37568"/>
        <dbReference type="ChEBI" id="CHEBI:63528"/>
        <dbReference type="EC" id="3.6.1.9"/>
    </reaction>
</comment>
<dbReference type="Pfam" id="PF02545">
    <property type="entry name" value="Maf"/>
    <property type="match status" value="1"/>
</dbReference>
<evidence type="ECO:0000256" key="2">
    <source>
        <dbReference type="ARBA" id="ARBA00022801"/>
    </source>
</evidence>
<feature type="site" description="Important for substrate specificity" evidence="4">
    <location>
        <position position="72"/>
    </location>
</feature>
<comment type="subcellular location">
    <subcellularLocation>
        <location evidence="4">Cytoplasm</location>
    </subcellularLocation>
</comment>
<dbReference type="EMBL" id="CP014525">
    <property type="protein sequence ID" value="AMW35601.1"/>
    <property type="molecule type" value="Genomic_DNA"/>
</dbReference>